<keyword evidence="6" id="KW-1185">Reference proteome</keyword>
<dbReference type="Gene3D" id="1.25.40.10">
    <property type="entry name" value="Tetratricopeptide repeat domain"/>
    <property type="match status" value="2"/>
</dbReference>
<keyword evidence="2" id="KW-0808">Transferase</keyword>
<dbReference type="SUPFAM" id="SSF53335">
    <property type="entry name" value="S-adenosyl-L-methionine-dependent methyltransferases"/>
    <property type="match status" value="1"/>
</dbReference>
<feature type="repeat" description="TPR" evidence="3">
    <location>
        <begin position="9"/>
        <end position="42"/>
    </location>
</feature>
<evidence type="ECO:0000256" key="2">
    <source>
        <dbReference type="ARBA" id="ARBA00022679"/>
    </source>
</evidence>
<dbReference type="GO" id="GO:0008168">
    <property type="term" value="F:methyltransferase activity"/>
    <property type="evidence" value="ECO:0007669"/>
    <property type="project" value="UniProtKB-KW"/>
</dbReference>
<keyword evidence="1 5" id="KW-0489">Methyltransferase</keyword>
<dbReference type="EMBL" id="JACORU010000003">
    <property type="protein sequence ID" value="MBC5765068.1"/>
    <property type="molecule type" value="Genomic_DNA"/>
</dbReference>
<proteinExistence type="predicted"/>
<dbReference type="SUPFAM" id="SSF48452">
    <property type="entry name" value="TPR-like"/>
    <property type="match status" value="1"/>
</dbReference>
<organism evidence="5 6">
    <name type="scientific">Ramlibacter albus</name>
    <dbReference type="NCBI Taxonomy" id="2079448"/>
    <lineage>
        <taxon>Bacteria</taxon>
        <taxon>Pseudomonadati</taxon>
        <taxon>Pseudomonadota</taxon>
        <taxon>Betaproteobacteria</taxon>
        <taxon>Burkholderiales</taxon>
        <taxon>Comamonadaceae</taxon>
        <taxon>Ramlibacter</taxon>
    </lineage>
</organism>
<protein>
    <submittedName>
        <fullName evidence="5">Methyltransferase domain-containing protein</fullName>
    </submittedName>
</protein>
<feature type="domain" description="Methyltransferase" evidence="4">
    <location>
        <begin position="208"/>
        <end position="297"/>
    </location>
</feature>
<keyword evidence="3" id="KW-0802">TPR repeat</keyword>
<accession>A0A923S2S1</accession>
<dbReference type="PANTHER" id="PTHR43861">
    <property type="entry name" value="TRANS-ACONITATE 2-METHYLTRANSFERASE-RELATED"/>
    <property type="match status" value="1"/>
</dbReference>
<dbReference type="InterPro" id="IPR019734">
    <property type="entry name" value="TPR_rpt"/>
</dbReference>
<dbReference type="InterPro" id="IPR029063">
    <property type="entry name" value="SAM-dependent_MTases_sf"/>
</dbReference>
<evidence type="ECO:0000313" key="6">
    <source>
        <dbReference type="Proteomes" id="UP000596827"/>
    </source>
</evidence>
<sequence length="366" mass="39449">MNTGGRLKVRKLIAQGSADFNAGRFAEAERSFAQAVALAPADTIALGSLAATLMKLGRAADALAVSDKVLAREPGNISSLGLRALALAELGRRPGALEAFDRALAADPKAGTLWLYRGNLLVELKQEAEAAESFEKAIAHGGDKELAQYFLRALRGESVDDMPRAFVENLFDKYAVRFDEHLVQALNYQAPAVLAQHLATLDRRFERVLDLGCGTGLVGRIAKAIMLHIEGVDLSMGMLQKAAESGTYEKLVHGDIVEYLRGAQGPYDLVVCADVLVYVGALEEVFSHVARCLEPGGVFALTIEDAGPGVEKMVLRPSRRFAHAEGYVLDLASRNGLQVQAMQKGALRTESEAPMPGIYFWLVRSA</sequence>
<dbReference type="Pfam" id="PF13649">
    <property type="entry name" value="Methyltransf_25"/>
    <property type="match status" value="1"/>
</dbReference>
<dbReference type="SMART" id="SM00028">
    <property type="entry name" value="TPR"/>
    <property type="match status" value="4"/>
</dbReference>
<evidence type="ECO:0000256" key="1">
    <source>
        <dbReference type="ARBA" id="ARBA00022603"/>
    </source>
</evidence>
<dbReference type="PROSITE" id="PS50005">
    <property type="entry name" value="TPR"/>
    <property type="match status" value="1"/>
</dbReference>
<dbReference type="Pfam" id="PF13432">
    <property type="entry name" value="TPR_16"/>
    <property type="match status" value="2"/>
</dbReference>
<evidence type="ECO:0000259" key="4">
    <source>
        <dbReference type="Pfam" id="PF13649"/>
    </source>
</evidence>
<comment type="caution">
    <text evidence="5">The sequence shown here is derived from an EMBL/GenBank/DDBJ whole genome shotgun (WGS) entry which is preliminary data.</text>
</comment>
<name>A0A923S2S1_9BURK</name>
<dbReference type="AlphaFoldDB" id="A0A923S2S1"/>
<gene>
    <name evidence="5" type="ORF">H8R02_11435</name>
</gene>
<dbReference type="InterPro" id="IPR011990">
    <property type="entry name" value="TPR-like_helical_dom_sf"/>
</dbReference>
<evidence type="ECO:0000313" key="5">
    <source>
        <dbReference type="EMBL" id="MBC5765068.1"/>
    </source>
</evidence>
<reference evidence="5" key="1">
    <citation type="submission" date="2020-08" db="EMBL/GenBank/DDBJ databases">
        <title>Ramlibacter sp. GTP1 16S ribosomal RNA gene genome sequencing and assembly.</title>
        <authorList>
            <person name="Kang M."/>
        </authorList>
    </citation>
    <scope>NUCLEOTIDE SEQUENCE</scope>
    <source>
        <strain evidence="5">GTP1</strain>
    </source>
</reference>
<dbReference type="PANTHER" id="PTHR43861:SF1">
    <property type="entry name" value="TRANS-ACONITATE 2-METHYLTRANSFERASE"/>
    <property type="match status" value="1"/>
</dbReference>
<dbReference type="GO" id="GO:0032259">
    <property type="term" value="P:methylation"/>
    <property type="evidence" value="ECO:0007669"/>
    <property type="project" value="UniProtKB-KW"/>
</dbReference>
<dbReference type="RefSeq" id="WP_187081520.1">
    <property type="nucleotide sequence ID" value="NZ_JACORU010000003.1"/>
</dbReference>
<dbReference type="CDD" id="cd02440">
    <property type="entry name" value="AdoMet_MTases"/>
    <property type="match status" value="1"/>
</dbReference>
<evidence type="ECO:0000256" key="3">
    <source>
        <dbReference type="PROSITE-ProRule" id="PRU00339"/>
    </source>
</evidence>
<dbReference type="InterPro" id="IPR041698">
    <property type="entry name" value="Methyltransf_25"/>
</dbReference>
<dbReference type="Gene3D" id="3.40.50.150">
    <property type="entry name" value="Vaccinia Virus protein VP39"/>
    <property type="match status" value="1"/>
</dbReference>
<dbReference type="Proteomes" id="UP000596827">
    <property type="component" value="Unassembled WGS sequence"/>
</dbReference>